<dbReference type="AlphaFoldDB" id="F0ZI51"/>
<dbReference type="InParanoid" id="F0ZI51"/>
<name>F0ZI51_DICPU</name>
<dbReference type="GeneID" id="10500740"/>
<proteinExistence type="predicted"/>
<dbReference type="OrthoDB" id="10635813at2759"/>
<accession>F0ZI51</accession>
<gene>
    <name evidence="2" type="ORF">DICPUDRAFT_97600</name>
</gene>
<feature type="compositionally biased region" description="Acidic residues" evidence="1">
    <location>
        <begin position="851"/>
        <end position="867"/>
    </location>
</feature>
<reference evidence="3" key="1">
    <citation type="journal article" date="2011" name="Genome Biol.">
        <title>Comparative genomics of the social amoebae Dictyostelium discoideum and Dictyostelium purpureum.</title>
        <authorList>
            <consortium name="US DOE Joint Genome Institute (JGI-PGF)"/>
            <person name="Sucgang R."/>
            <person name="Kuo A."/>
            <person name="Tian X."/>
            <person name="Salerno W."/>
            <person name="Parikh A."/>
            <person name="Feasley C.L."/>
            <person name="Dalin E."/>
            <person name="Tu H."/>
            <person name="Huang E."/>
            <person name="Barry K."/>
            <person name="Lindquist E."/>
            <person name="Shapiro H."/>
            <person name="Bruce D."/>
            <person name="Schmutz J."/>
            <person name="Salamov A."/>
            <person name="Fey P."/>
            <person name="Gaudet P."/>
            <person name="Anjard C."/>
            <person name="Babu M.M."/>
            <person name="Basu S."/>
            <person name="Bushmanova Y."/>
            <person name="van der Wel H."/>
            <person name="Katoh-Kurasawa M."/>
            <person name="Dinh C."/>
            <person name="Coutinho P.M."/>
            <person name="Saito T."/>
            <person name="Elias M."/>
            <person name="Schaap P."/>
            <person name="Kay R.R."/>
            <person name="Henrissat B."/>
            <person name="Eichinger L."/>
            <person name="Rivero F."/>
            <person name="Putnam N.H."/>
            <person name="West C.M."/>
            <person name="Loomis W.F."/>
            <person name="Chisholm R.L."/>
            <person name="Shaulsky G."/>
            <person name="Strassmann J.E."/>
            <person name="Queller D.C."/>
            <person name="Kuspa A."/>
            <person name="Grigoriev I.V."/>
        </authorList>
    </citation>
    <scope>NUCLEOTIDE SEQUENCE [LARGE SCALE GENOMIC DNA]</scope>
    <source>
        <strain evidence="3">QSDP1</strain>
    </source>
</reference>
<keyword evidence="3" id="KW-1185">Reference proteome</keyword>
<dbReference type="RefSeq" id="XP_003287096.1">
    <property type="nucleotide sequence ID" value="XM_003287048.1"/>
</dbReference>
<evidence type="ECO:0000313" key="3">
    <source>
        <dbReference type="Proteomes" id="UP000001064"/>
    </source>
</evidence>
<organism evidence="2 3">
    <name type="scientific">Dictyostelium purpureum</name>
    <name type="common">Slime mold</name>
    <dbReference type="NCBI Taxonomy" id="5786"/>
    <lineage>
        <taxon>Eukaryota</taxon>
        <taxon>Amoebozoa</taxon>
        <taxon>Evosea</taxon>
        <taxon>Eumycetozoa</taxon>
        <taxon>Dictyostelia</taxon>
        <taxon>Dictyosteliales</taxon>
        <taxon>Dictyosteliaceae</taxon>
        <taxon>Dictyostelium</taxon>
    </lineage>
</organism>
<protein>
    <submittedName>
        <fullName evidence="2">Uncharacterized protein</fullName>
    </submittedName>
</protein>
<sequence length="867" mass="102402">MHFFFYPPMNDGYNTLINIDEYCSSLLLDQQNNETSFKSFQFLMKYLYLYGNLIKLNKNQLINIKIIIDKFKTNESSKQIRYSEFEQNIALKYPDFIKTNYSNIQIESIILKFIRIYLNESSNSNWLFFWKGSTFFQFIFNNINNLDDTEFKIQLSNKVIKAIVDFIKEINKTKFYYNSLLIAMLSFRQILSTEDYKKYSKDIIEFFESSEFSAYNRDNFENYIDEIRFLIQLINQDEYRSAQDKELLYLKIISCGRKKVQTNTFIVDFKQLVFNYFKNTQTVYENIHIDSNIHVEVMEKMNFIIQALLENGSFNQNCFKSALSIIEHLFMISKDPNQNEIESKELSKLIIKKIVILFKEEPINETLDLVTKLINGLKIERYITTSVYLKKYLKLLDAAEYPRLINIFKINEDQVQDKEILKHSYETLFNYLKRSSTLELLLPKFFNKQHLAESKVLKEFLNQKLNHLVTILHISTIDQFVKPVFPDECNSLAIYRNKITFNNDSSNNRKATNDRSPIIPYYLITNIIFNLINNNSLYSFEKLNLLLVSKKLFEITSNIMNSSMLVPLDIYYHYHSLEIQSLGNHSIIKPLTVKWLKIKINNVIKAEFYILDAFKSLDTLEITGHINKEILNKKNFLNVPSLKRIIIKCPFTEAMKSVKLLKELGKHYQIELFLTGDYILGHRINTKMIKELSFDMNLFFRIYNDGKLSKLSRFSLIVNRINHTFADNFKILYIEKQKRIKYLELMLFYDGCLAILLECFKNLENLNTVSFKLYTQTNLSSTASDIFTVFHNNPNFKKLSQIQITDKYGYTLDIDWLSINTYNFKSLSSDFINFINYKENTNANDNNNDIISDDDDDGTSDDDGSGY</sequence>
<evidence type="ECO:0000313" key="2">
    <source>
        <dbReference type="EMBL" id="EGC36399.1"/>
    </source>
</evidence>
<feature type="region of interest" description="Disordered" evidence="1">
    <location>
        <begin position="845"/>
        <end position="867"/>
    </location>
</feature>
<dbReference type="KEGG" id="dpp:DICPUDRAFT_97600"/>
<dbReference type="OMA" id="HRINTKM"/>
<dbReference type="FunCoup" id="F0ZI51">
    <property type="interactions" value="937"/>
</dbReference>
<dbReference type="VEuPathDB" id="AmoebaDB:DICPUDRAFT_97600"/>
<dbReference type="Proteomes" id="UP000001064">
    <property type="component" value="Unassembled WGS sequence"/>
</dbReference>
<dbReference type="eggNOG" id="ENOG502RSQE">
    <property type="taxonomic scope" value="Eukaryota"/>
</dbReference>
<dbReference type="EMBL" id="GL871028">
    <property type="protein sequence ID" value="EGC36399.1"/>
    <property type="molecule type" value="Genomic_DNA"/>
</dbReference>
<evidence type="ECO:0000256" key="1">
    <source>
        <dbReference type="SAM" id="MobiDB-lite"/>
    </source>
</evidence>